<dbReference type="EMBL" id="GG662647">
    <property type="protein sequence ID" value="EAR98845.2"/>
    <property type="molecule type" value="Genomic_DNA"/>
</dbReference>
<accession>Q23QP3</accession>
<evidence type="ECO:0000313" key="1">
    <source>
        <dbReference type="EMBL" id="EAR98845.2"/>
    </source>
</evidence>
<sequence length="1052" mass="122517">MYKVMSRKGIQVIKNKPTSQVCAQLYIDEIGVLDGEKDYNLLVSELEDSKHIELEINQSNNENDSFQQVQPIINLFIESTQALSLSISYNQQISKEIFDQWIKLYENNNSLQNFTVNISNSDFPLSLSCSKSLKVQLNSLSVLLSPKEIKIQINKDHKIQLLLDEKDLQNLKIDINFQRVVSVDILSLILEQFNCCQNLQVQQIGSFVFSQNALELSNFDGHLIKILQKYVKIEELTIKNLNKTDQEMQNNLIGLIQQQIGIKSVKIVSNKLQLSNFIAFLSHLEQQKISFSFEFYEGSGRVSFETQHFYIKINENKQVSKEIWENFLSPLASKIEKQIEIIANQLKLDQLISFLQYQNYTKNIYFKCQNNELKIENSEIIYNLSSVSEEQVTLLLKKITNQQTISISINNVNNVIQLFNELQKINYQSTKIFNLKLLTKGHRLEGLSLFKVINQSKNIEQIQINIESNIFSIKCEEPLISNKQITKQIQTKRMYLYIPSIPLQQEEVNVICDVIKMQEYSVVEIESISNHLNQADKSMSQKYYIQISDILKNKQCLSQITINNYSFNRENGIIQINNLDKLDLLINLNFVDTQKIEISNINIKDSLSVWTKTYKDLIKQAENTLQSLTLTFGMNMKKYQIDFSQVLQLPQIQFITIAYQGDQGLVLDIPKKNLELNNCGINNFKLAITKCRVEQLSYLISHKEVLSLEEVNIIKSLDLQSLVIERLSAPFHEKFSYQFYQNIEMYFLELIIHCFEKVQSCNIKYANNLIIFDKNIKLSRIEIDSEAILNILPTIQITQNFKFKIKNFLSEELFEKLLIFLKSQTLNICQKIYLTLKTSVSQLIKFVEFLDTLHFQTDLTVSQISQNISKEEASDLGKLLHQSNNIVKFQINAPNINAAQIMEIVGDKQKIYLNINTPAYFKNQIDSNHFIFDFLSQFKFCNTLKIPFFKQPQQNDKQSSLLTLHNVCLLLPQCLQLLKNVQLFPDHTYQSKLQNQIMSMNLYKHLLFRRQVSYLIKKLQQVNFLGLNRPEKIYDLAEFFSTQPQQTNFRLS</sequence>
<evidence type="ECO:0000313" key="2">
    <source>
        <dbReference type="Proteomes" id="UP000009168"/>
    </source>
</evidence>
<dbReference type="GeneID" id="7835696"/>
<name>Q23QP3_TETTS</name>
<keyword evidence="2" id="KW-1185">Reference proteome</keyword>
<dbReference type="Proteomes" id="UP000009168">
    <property type="component" value="Unassembled WGS sequence"/>
</dbReference>
<dbReference type="AlphaFoldDB" id="Q23QP3"/>
<reference evidence="2" key="1">
    <citation type="journal article" date="2006" name="PLoS Biol.">
        <title>Macronuclear genome sequence of the ciliate Tetrahymena thermophila, a model eukaryote.</title>
        <authorList>
            <person name="Eisen J.A."/>
            <person name="Coyne R.S."/>
            <person name="Wu M."/>
            <person name="Wu D."/>
            <person name="Thiagarajan M."/>
            <person name="Wortman J.R."/>
            <person name="Badger J.H."/>
            <person name="Ren Q."/>
            <person name="Amedeo P."/>
            <person name="Jones K.M."/>
            <person name="Tallon L.J."/>
            <person name="Delcher A.L."/>
            <person name="Salzberg S.L."/>
            <person name="Silva J.C."/>
            <person name="Haas B.J."/>
            <person name="Majoros W.H."/>
            <person name="Farzad M."/>
            <person name="Carlton J.M."/>
            <person name="Smith R.K. Jr."/>
            <person name="Garg J."/>
            <person name="Pearlman R.E."/>
            <person name="Karrer K.M."/>
            <person name="Sun L."/>
            <person name="Manning G."/>
            <person name="Elde N.C."/>
            <person name="Turkewitz A.P."/>
            <person name="Asai D.J."/>
            <person name="Wilkes D.E."/>
            <person name="Wang Y."/>
            <person name="Cai H."/>
            <person name="Collins K."/>
            <person name="Stewart B.A."/>
            <person name="Lee S.R."/>
            <person name="Wilamowska K."/>
            <person name="Weinberg Z."/>
            <person name="Ruzzo W.L."/>
            <person name="Wloga D."/>
            <person name="Gaertig J."/>
            <person name="Frankel J."/>
            <person name="Tsao C.-C."/>
            <person name="Gorovsky M.A."/>
            <person name="Keeling P.J."/>
            <person name="Waller R.F."/>
            <person name="Patron N.J."/>
            <person name="Cherry J.M."/>
            <person name="Stover N.A."/>
            <person name="Krieger C.J."/>
            <person name="del Toro C."/>
            <person name="Ryder H.F."/>
            <person name="Williamson S.C."/>
            <person name="Barbeau R.A."/>
            <person name="Hamilton E.P."/>
            <person name="Orias E."/>
        </authorList>
    </citation>
    <scope>NUCLEOTIDE SEQUENCE [LARGE SCALE GENOMIC DNA]</scope>
    <source>
        <strain evidence="2">SB210</strain>
    </source>
</reference>
<proteinExistence type="predicted"/>
<dbReference type="KEGG" id="tet:TTHERM_00252390"/>
<gene>
    <name evidence="1" type="ORF">TTHERM_00252390</name>
</gene>
<dbReference type="HOGENOM" id="CLU_239309_0_0_1"/>
<dbReference type="InParanoid" id="Q23QP3"/>
<dbReference type="RefSeq" id="XP_001019090.2">
    <property type="nucleotide sequence ID" value="XM_001019090.2"/>
</dbReference>
<organism evidence="1 2">
    <name type="scientific">Tetrahymena thermophila (strain SB210)</name>
    <dbReference type="NCBI Taxonomy" id="312017"/>
    <lineage>
        <taxon>Eukaryota</taxon>
        <taxon>Sar</taxon>
        <taxon>Alveolata</taxon>
        <taxon>Ciliophora</taxon>
        <taxon>Intramacronucleata</taxon>
        <taxon>Oligohymenophorea</taxon>
        <taxon>Hymenostomatida</taxon>
        <taxon>Tetrahymenina</taxon>
        <taxon>Tetrahymenidae</taxon>
        <taxon>Tetrahymena</taxon>
    </lineage>
</organism>
<protein>
    <submittedName>
        <fullName evidence="1">Cation channel family protein</fullName>
    </submittedName>
</protein>